<evidence type="ECO:0000256" key="6">
    <source>
        <dbReference type="ARBA" id="ARBA00022989"/>
    </source>
</evidence>
<protein>
    <recommendedName>
        <fullName evidence="11">Leucine-rich repeat-containing N-terminal plant-type domain-containing protein</fullName>
    </recommendedName>
</protein>
<dbReference type="PROSITE" id="PS51450">
    <property type="entry name" value="LRR"/>
    <property type="match status" value="1"/>
</dbReference>
<evidence type="ECO:0000256" key="9">
    <source>
        <dbReference type="ARBA" id="ARBA00023180"/>
    </source>
</evidence>
<dbReference type="InterPro" id="IPR013210">
    <property type="entry name" value="LRR_N_plant-typ"/>
</dbReference>
<evidence type="ECO:0000256" key="8">
    <source>
        <dbReference type="ARBA" id="ARBA00023170"/>
    </source>
</evidence>
<evidence type="ECO:0000256" key="7">
    <source>
        <dbReference type="ARBA" id="ARBA00023136"/>
    </source>
</evidence>
<dbReference type="OrthoDB" id="4062651at2759"/>
<dbReference type="Gramene" id="OMO94838">
    <property type="protein sequence ID" value="OMO94838"/>
    <property type="gene ID" value="CCACVL1_05769"/>
</dbReference>
<dbReference type="Pfam" id="PF08263">
    <property type="entry name" value="LRRNT_2"/>
    <property type="match status" value="2"/>
</dbReference>
<evidence type="ECO:0000256" key="5">
    <source>
        <dbReference type="ARBA" id="ARBA00022737"/>
    </source>
</evidence>
<dbReference type="AlphaFoldDB" id="A0A1R3JJ01"/>
<accession>A0A1R3JJ01</accession>
<proteinExistence type="predicted"/>
<sequence length="456" mass="50181">MEANKFKLSFFCLVLCFILLLFSLLSTTVIAAADDTAAMAMLMETIIPTPSNWSKNSSYCQWKGVICEANNRVSAIYLGSMSLNVVPPQFPTLPKLKILDISGNNLSGSFPSLANLTSLQNVFLEHNNFNNIPKGFFTELATTLQLLTLSNNPFPSWTIPTELTRFSGLKEFWCDKANLRGQIPEIFHSFPLIKLSLSQNNLSGPLPDSFGNSTIQYMWLYDQMLSGPIDVLSKMTSLIEAHISRNQFTGPIPDFSNCKSLQEIRLDNNSLTGVVPPSLSSQSSLRSVNLTANKLQGPFPVSLINNSLIAANLDGNNFCTNTGNSCDPQVTTLLEIVAGFRYPLELSDAWTGNDACKNWRFVKCDSKNRSIISIDFRMQHFGGTLSPAFANLSELQYLYLNGNNLTGPIPQSLTKLPHLQLLDVSNNNLSGKIPSFNPSVTLNISGNPLFLKGKKG</sequence>
<evidence type="ECO:0000313" key="12">
    <source>
        <dbReference type="EMBL" id="OMO94838.1"/>
    </source>
</evidence>
<dbReference type="InterPro" id="IPR032675">
    <property type="entry name" value="LRR_dom_sf"/>
</dbReference>
<dbReference type="SMART" id="SM00369">
    <property type="entry name" value="LRR_TYP"/>
    <property type="match status" value="4"/>
</dbReference>
<dbReference type="GO" id="GO:0016020">
    <property type="term" value="C:membrane"/>
    <property type="evidence" value="ECO:0007669"/>
    <property type="project" value="UniProtKB-SubCell"/>
</dbReference>
<evidence type="ECO:0000256" key="3">
    <source>
        <dbReference type="ARBA" id="ARBA00022692"/>
    </source>
</evidence>
<evidence type="ECO:0000256" key="1">
    <source>
        <dbReference type="ARBA" id="ARBA00004167"/>
    </source>
</evidence>
<comment type="subcellular location">
    <subcellularLocation>
        <location evidence="1">Membrane</location>
        <topology evidence="1">Single-pass membrane protein</topology>
    </subcellularLocation>
</comment>
<reference evidence="12 13" key="1">
    <citation type="submission" date="2013-09" db="EMBL/GenBank/DDBJ databases">
        <title>Corchorus capsularis genome sequencing.</title>
        <authorList>
            <person name="Alam M."/>
            <person name="Haque M.S."/>
            <person name="Islam M.S."/>
            <person name="Emdad E.M."/>
            <person name="Islam M.M."/>
            <person name="Ahmed B."/>
            <person name="Halim A."/>
            <person name="Hossen Q.M.M."/>
            <person name="Hossain M.Z."/>
            <person name="Ahmed R."/>
            <person name="Khan M.M."/>
            <person name="Islam R."/>
            <person name="Rashid M.M."/>
            <person name="Khan S.A."/>
            <person name="Rahman M.S."/>
            <person name="Alam M."/>
        </authorList>
    </citation>
    <scope>NUCLEOTIDE SEQUENCE [LARGE SCALE GENOMIC DNA]</scope>
    <source>
        <strain evidence="13">cv. CVL-1</strain>
        <tissue evidence="12">Whole seedling</tissue>
    </source>
</reference>
<dbReference type="InterPro" id="IPR003591">
    <property type="entry name" value="Leu-rich_rpt_typical-subtyp"/>
</dbReference>
<name>A0A1R3JJ01_COCAP</name>
<evidence type="ECO:0000256" key="4">
    <source>
        <dbReference type="ARBA" id="ARBA00022729"/>
    </source>
</evidence>
<dbReference type="InterPro" id="IPR052422">
    <property type="entry name" value="Auxin_Ser/Thr_Kinase"/>
</dbReference>
<keyword evidence="9" id="KW-0325">Glycoprotein</keyword>
<keyword evidence="4 10" id="KW-0732">Signal</keyword>
<dbReference type="InterPro" id="IPR001611">
    <property type="entry name" value="Leu-rich_rpt"/>
</dbReference>
<organism evidence="12 13">
    <name type="scientific">Corchorus capsularis</name>
    <name type="common">Jute</name>
    <dbReference type="NCBI Taxonomy" id="210143"/>
    <lineage>
        <taxon>Eukaryota</taxon>
        <taxon>Viridiplantae</taxon>
        <taxon>Streptophyta</taxon>
        <taxon>Embryophyta</taxon>
        <taxon>Tracheophyta</taxon>
        <taxon>Spermatophyta</taxon>
        <taxon>Magnoliopsida</taxon>
        <taxon>eudicotyledons</taxon>
        <taxon>Gunneridae</taxon>
        <taxon>Pentapetalae</taxon>
        <taxon>rosids</taxon>
        <taxon>malvids</taxon>
        <taxon>Malvales</taxon>
        <taxon>Malvaceae</taxon>
        <taxon>Grewioideae</taxon>
        <taxon>Apeibeae</taxon>
        <taxon>Corchorus</taxon>
    </lineage>
</organism>
<keyword evidence="5" id="KW-0677">Repeat</keyword>
<dbReference type="EMBL" id="AWWV01007774">
    <property type="protein sequence ID" value="OMO94838.1"/>
    <property type="molecule type" value="Genomic_DNA"/>
</dbReference>
<keyword evidence="13" id="KW-1185">Reference proteome</keyword>
<evidence type="ECO:0000256" key="2">
    <source>
        <dbReference type="ARBA" id="ARBA00022614"/>
    </source>
</evidence>
<dbReference type="Pfam" id="PF13855">
    <property type="entry name" value="LRR_8"/>
    <property type="match status" value="1"/>
</dbReference>
<gene>
    <name evidence="12" type="ORF">CCACVL1_05769</name>
</gene>
<dbReference type="STRING" id="210143.A0A1R3JJ01"/>
<feature type="chain" id="PRO_5012232758" description="Leucine-rich repeat-containing N-terminal plant-type domain-containing protein" evidence="10">
    <location>
        <begin position="32"/>
        <end position="456"/>
    </location>
</feature>
<feature type="domain" description="Leucine-rich repeat-containing N-terminal plant-type" evidence="11">
    <location>
        <begin position="34"/>
        <end position="67"/>
    </location>
</feature>
<evidence type="ECO:0000313" key="13">
    <source>
        <dbReference type="Proteomes" id="UP000188268"/>
    </source>
</evidence>
<keyword evidence="8" id="KW-0675">Receptor</keyword>
<comment type="caution">
    <text evidence="12">The sequence shown here is derived from an EMBL/GenBank/DDBJ whole genome shotgun (WGS) entry which is preliminary data.</text>
</comment>
<feature type="domain" description="Leucine-rich repeat-containing N-terminal plant-type" evidence="11">
    <location>
        <begin position="327"/>
        <end position="365"/>
    </location>
</feature>
<keyword evidence="6" id="KW-1133">Transmembrane helix</keyword>
<dbReference type="PRINTS" id="PR00019">
    <property type="entry name" value="LEURICHRPT"/>
</dbReference>
<dbReference type="PANTHER" id="PTHR47986">
    <property type="entry name" value="OSJNBA0070M12.3 PROTEIN"/>
    <property type="match status" value="1"/>
</dbReference>
<dbReference type="OMA" id="NDPCGRS"/>
<dbReference type="PANTHER" id="PTHR47986:SF10">
    <property type="entry name" value="RECEPTOR-LIKE KINASE TMK4"/>
    <property type="match status" value="1"/>
</dbReference>
<evidence type="ECO:0000256" key="10">
    <source>
        <dbReference type="SAM" id="SignalP"/>
    </source>
</evidence>
<dbReference type="Pfam" id="PF00560">
    <property type="entry name" value="LRR_1"/>
    <property type="match status" value="3"/>
</dbReference>
<keyword evidence="7" id="KW-0472">Membrane</keyword>
<keyword evidence="2" id="KW-0433">Leucine-rich repeat</keyword>
<keyword evidence="3" id="KW-0812">Transmembrane</keyword>
<feature type="signal peptide" evidence="10">
    <location>
        <begin position="1"/>
        <end position="31"/>
    </location>
</feature>
<dbReference type="SUPFAM" id="SSF52058">
    <property type="entry name" value="L domain-like"/>
    <property type="match status" value="2"/>
</dbReference>
<dbReference type="FunFam" id="3.80.10.10:FF:000129">
    <property type="entry name" value="Leucine-rich repeat receptor-like kinase"/>
    <property type="match status" value="1"/>
</dbReference>
<dbReference type="Proteomes" id="UP000188268">
    <property type="component" value="Unassembled WGS sequence"/>
</dbReference>
<dbReference type="Gene3D" id="3.80.10.10">
    <property type="entry name" value="Ribonuclease Inhibitor"/>
    <property type="match status" value="2"/>
</dbReference>
<evidence type="ECO:0000259" key="11">
    <source>
        <dbReference type="Pfam" id="PF08263"/>
    </source>
</evidence>